<feature type="transmembrane region" description="Helical" evidence="1">
    <location>
        <begin position="174"/>
        <end position="195"/>
    </location>
</feature>
<accession>A0AAD7PY16</accession>
<keyword evidence="1" id="KW-1133">Transmembrane helix</keyword>
<gene>
    <name evidence="2" type="ORF">O6P43_009335</name>
</gene>
<dbReference type="Proteomes" id="UP001163823">
    <property type="component" value="Chromosome 4"/>
</dbReference>
<dbReference type="EMBL" id="JARAOO010000004">
    <property type="protein sequence ID" value="KAJ7971279.1"/>
    <property type="molecule type" value="Genomic_DNA"/>
</dbReference>
<keyword evidence="1" id="KW-0812">Transmembrane</keyword>
<keyword evidence="1" id="KW-0472">Membrane</keyword>
<reference evidence="2" key="1">
    <citation type="journal article" date="2023" name="Science">
        <title>Elucidation of the pathway for biosynthesis of saponin adjuvants from the soapbark tree.</title>
        <authorList>
            <person name="Reed J."/>
            <person name="Orme A."/>
            <person name="El-Demerdash A."/>
            <person name="Owen C."/>
            <person name="Martin L.B.B."/>
            <person name="Misra R.C."/>
            <person name="Kikuchi S."/>
            <person name="Rejzek M."/>
            <person name="Martin A.C."/>
            <person name="Harkess A."/>
            <person name="Leebens-Mack J."/>
            <person name="Louveau T."/>
            <person name="Stephenson M.J."/>
            <person name="Osbourn A."/>
        </authorList>
    </citation>
    <scope>NUCLEOTIDE SEQUENCE</scope>
    <source>
        <strain evidence="2">S10</strain>
    </source>
</reference>
<organism evidence="2 3">
    <name type="scientific">Quillaja saponaria</name>
    <name type="common">Soap bark tree</name>
    <dbReference type="NCBI Taxonomy" id="32244"/>
    <lineage>
        <taxon>Eukaryota</taxon>
        <taxon>Viridiplantae</taxon>
        <taxon>Streptophyta</taxon>
        <taxon>Embryophyta</taxon>
        <taxon>Tracheophyta</taxon>
        <taxon>Spermatophyta</taxon>
        <taxon>Magnoliopsida</taxon>
        <taxon>eudicotyledons</taxon>
        <taxon>Gunneridae</taxon>
        <taxon>Pentapetalae</taxon>
        <taxon>rosids</taxon>
        <taxon>fabids</taxon>
        <taxon>Fabales</taxon>
        <taxon>Quillajaceae</taxon>
        <taxon>Quillaja</taxon>
    </lineage>
</organism>
<dbReference type="AlphaFoldDB" id="A0AAD7PY16"/>
<evidence type="ECO:0000313" key="3">
    <source>
        <dbReference type="Proteomes" id="UP001163823"/>
    </source>
</evidence>
<keyword evidence="3" id="KW-1185">Reference proteome</keyword>
<evidence type="ECO:0000313" key="2">
    <source>
        <dbReference type="EMBL" id="KAJ7971279.1"/>
    </source>
</evidence>
<evidence type="ECO:0000256" key="1">
    <source>
        <dbReference type="SAM" id="Phobius"/>
    </source>
</evidence>
<feature type="transmembrane region" description="Helical" evidence="1">
    <location>
        <begin position="207"/>
        <end position="228"/>
    </location>
</feature>
<sequence length="238" mass="27472">MCKCSSLLFPFIFEDRHFNFHLNVPGSRPRICDGCGKDVLGFVYQCSHGKYDFHPCCLKLPRTIPLSVEDDAETLYLSKKVRKKCQKCKSKYSSEGFKGWSYASSDDKYCYHVACVKEIILENWRRGYFNEATAYEIQPHNHGFQSLFVVPSREMVVPGRGRSFGKKVNKLAKVVFKLIVSAIFGNPVSMIATLVEALATELIHMALYFKIQIYFFHCLLPLFIYLICYDNGLFCWFV</sequence>
<dbReference type="InterPro" id="IPR046349">
    <property type="entry name" value="C1-like_sf"/>
</dbReference>
<name>A0AAD7PY16_QUISA</name>
<dbReference type="PANTHER" id="PTHR46477:SF15">
    <property type="entry name" value="CYSTEINE_HISTIDINE-RICH C1 DOMAIN PROTEIN"/>
    <property type="match status" value="1"/>
</dbReference>
<dbReference type="KEGG" id="qsa:O6P43_009335"/>
<dbReference type="SUPFAM" id="SSF57889">
    <property type="entry name" value="Cysteine-rich domain"/>
    <property type="match status" value="1"/>
</dbReference>
<proteinExistence type="predicted"/>
<dbReference type="PANTHER" id="PTHR46477">
    <property type="entry name" value="CYSTEINE/HISTIDINE-RICH C1 DOMAIN FAMILY PROTEIN"/>
    <property type="match status" value="1"/>
</dbReference>
<dbReference type="Gene3D" id="3.30.60.20">
    <property type="match status" value="1"/>
</dbReference>
<comment type="caution">
    <text evidence="2">The sequence shown here is derived from an EMBL/GenBank/DDBJ whole genome shotgun (WGS) entry which is preliminary data.</text>
</comment>
<protein>
    <submittedName>
        <fullName evidence="2">Cysteine/Histidine-rich C1 domain family protein</fullName>
    </submittedName>
</protein>